<keyword evidence="3" id="KW-1185">Reference proteome</keyword>
<organism evidence="2 3">
    <name type="scientific">Amycolatopsis thermalba</name>
    <dbReference type="NCBI Taxonomy" id="944492"/>
    <lineage>
        <taxon>Bacteria</taxon>
        <taxon>Bacillati</taxon>
        <taxon>Actinomycetota</taxon>
        <taxon>Actinomycetes</taxon>
        <taxon>Pseudonocardiales</taxon>
        <taxon>Pseudonocardiaceae</taxon>
        <taxon>Amycolatopsis</taxon>
    </lineage>
</organism>
<evidence type="ECO:0008006" key="4">
    <source>
        <dbReference type="Google" id="ProtNLM"/>
    </source>
</evidence>
<dbReference type="RefSeq" id="WP_162831063.1">
    <property type="nucleotide sequence ID" value="NZ_CP091196.1"/>
</dbReference>
<accession>A0ABY4P581</accession>
<name>A0ABY4P581_9PSEU</name>
<evidence type="ECO:0000313" key="3">
    <source>
        <dbReference type="Proteomes" id="UP000830158"/>
    </source>
</evidence>
<feature type="compositionally biased region" description="Polar residues" evidence="1">
    <location>
        <begin position="115"/>
        <end position="134"/>
    </location>
</feature>
<evidence type="ECO:0000256" key="1">
    <source>
        <dbReference type="SAM" id="MobiDB-lite"/>
    </source>
</evidence>
<sequence length="208" mass="22907">MTDERCERTELLVRDCAHCRPADPDERDLILMSVADRSTPGQRGKAAGRSRNQARLFAADTDASDLEIVARFLPSGFVDLYSRVLEIEFGAHNLGSARPGNPNELVGVGRGSGPRLSTSKTESRSVTRTHSASSSKAIIRSERALWGRYRLDRKLKRIVTDLHNLLAEIDGSDGARPVKRQCAGKCHQFGEPDWLYCARCGGPMQEVG</sequence>
<dbReference type="Proteomes" id="UP000830158">
    <property type="component" value="Chromosome"/>
</dbReference>
<feature type="region of interest" description="Disordered" evidence="1">
    <location>
        <begin position="96"/>
        <end position="134"/>
    </location>
</feature>
<gene>
    <name evidence="2" type="ORF">L1857_34610</name>
</gene>
<proteinExistence type="predicted"/>
<dbReference type="EMBL" id="CP091196">
    <property type="protein sequence ID" value="UQS27567.1"/>
    <property type="molecule type" value="Genomic_DNA"/>
</dbReference>
<reference evidence="2" key="1">
    <citation type="submission" date="2022-01" db="EMBL/GenBank/DDBJ databases">
        <title>PSI-footprinting approach for the identification of protein synthesis inhibitor producers.</title>
        <authorList>
            <person name="Handel F."/>
            <person name="Kulik A."/>
            <person name="Wex K.W."/>
            <person name="Berscheid A."/>
            <person name="Saur J.S."/>
            <person name="Winkler A."/>
            <person name="Wibberg D."/>
            <person name="Kalinowski J."/>
            <person name="Broetz-Oesterhelt H."/>
            <person name="Mast Y."/>
        </authorList>
    </citation>
    <scope>NUCLEOTIDE SEQUENCE</scope>
    <source>
        <strain evidence="2">KNN 49.3e</strain>
    </source>
</reference>
<protein>
    <recommendedName>
        <fullName evidence="4">Transposase</fullName>
    </recommendedName>
</protein>
<evidence type="ECO:0000313" key="2">
    <source>
        <dbReference type="EMBL" id="UQS27567.1"/>
    </source>
</evidence>